<sequence length="383" mass="43680">MALVGTRKTFIPPEITDHIIDHLHEDAEALGTCSLVCKSWLPASRYHLFSIISLHPWKKDSFLRLLDSTCSSFAPHVRHLYIREGRGAYTWEKKWLNDALPRLSGLTHVESLEIEQVFWEFLSAAAKKSFFEGFRGIKQLKLRQFEFRTGTDLVTFLSAFPKLEALRLDNVKWERETMELAGLSVPTRLRVVGMNYCRKSPVLDWLMSGDRIPRAQNIRLGMLTARDTPVVSRYLRLLGNSVEELHLHFCSEFYIDGAGLVDQFDLSRNTQLRAIHIYGLIVSVGSPLDWVTKLFRQISSPRMREVSLSLHIADSLEDAEAVDWDGLEDLFSKPQFSGLQNVSFVVAKKGDCSAGRLVRKRMVSIQQRGILSVNVGFDDRSLI</sequence>
<dbReference type="EMBL" id="MU266351">
    <property type="protein sequence ID" value="KAH7928610.1"/>
    <property type="molecule type" value="Genomic_DNA"/>
</dbReference>
<keyword evidence="2" id="KW-1185">Reference proteome</keyword>
<proteinExistence type="predicted"/>
<name>A0ACB8BTW2_9AGAM</name>
<comment type="caution">
    <text evidence="1">The sequence shown here is derived from an EMBL/GenBank/DDBJ whole genome shotgun (WGS) entry which is preliminary data.</text>
</comment>
<protein>
    <submittedName>
        <fullName evidence="1">Uncharacterized protein</fullName>
    </submittedName>
</protein>
<evidence type="ECO:0000313" key="1">
    <source>
        <dbReference type="EMBL" id="KAH7928610.1"/>
    </source>
</evidence>
<organism evidence="1 2">
    <name type="scientific">Leucogyrophana mollusca</name>
    <dbReference type="NCBI Taxonomy" id="85980"/>
    <lineage>
        <taxon>Eukaryota</taxon>
        <taxon>Fungi</taxon>
        <taxon>Dikarya</taxon>
        <taxon>Basidiomycota</taxon>
        <taxon>Agaricomycotina</taxon>
        <taxon>Agaricomycetes</taxon>
        <taxon>Agaricomycetidae</taxon>
        <taxon>Boletales</taxon>
        <taxon>Boletales incertae sedis</taxon>
        <taxon>Leucogyrophana</taxon>
    </lineage>
</organism>
<accession>A0ACB8BTW2</accession>
<reference evidence="1" key="1">
    <citation type="journal article" date="2021" name="New Phytol.">
        <title>Evolutionary innovations through gain and loss of genes in the ectomycorrhizal Boletales.</title>
        <authorList>
            <person name="Wu G."/>
            <person name="Miyauchi S."/>
            <person name="Morin E."/>
            <person name="Kuo A."/>
            <person name="Drula E."/>
            <person name="Varga T."/>
            <person name="Kohler A."/>
            <person name="Feng B."/>
            <person name="Cao Y."/>
            <person name="Lipzen A."/>
            <person name="Daum C."/>
            <person name="Hundley H."/>
            <person name="Pangilinan J."/>
            <person name="Johnson J."/>
            <person name="Barry K."/>
            <person name="LaButti K."/>
            <person name="Ng V."/>
            <person name="Ahrendt S."/>
            <person name="Min B."/>
            <person name="Choi I.G."/>
            <person name="Park H."/>
            <person name="Plett J.M."/>
            <person name="Magnuson J."/>
            <person name="Spatafora J.W."/>
            <person name="Nagy L.G."/>
            <person name="Henrissat B."/>
            <person name="Grigoriev I.V."/>
            <person name="Yang Z.L."/>
            <person name="Xu J."/>
            <person name="Martin F.M."/>
        </authorList>
    </citation>
    <scope>NUCLEOTIDE SEQUENCE</scope>
    <source>
        <strain evidence="1">KUC20120723A-06</strain>
    </source>
</reference>
<evidence type="ECO:0000313" key="2">
    <source>
        <dbReference type="Proteomes" id="UP000790709"/>
    </source>
</evidence>
<dbReference type="Proteomes" id="UP000790709">
    <property type="component" value="Unassembled WGS sequence"/>
</dbReference>
<gene>
    <name evidence="1" type="ORF">BV22DRAFT_193926</name>
</gene>